<dbReference type="Proteomes" id="UP000184932">
    <property type="component" value="Unassembled WGS sequence"/>
</dbReference>
<sequence length="193" mass="20311">MSFLPGMGLQMEVFSGGQPTAGNGPRVGSVRHDHGNAADVFFRQNGQRLDWANPQHVPIFQDVVRQAKAAGLTGFGAGPGYMQPGSMHIGYGTPAVWGAGGRGANAPDWLREAYGMAPTGPGLSFGPNVPSPATGLGSPLADMFSPEMMSMGVPVVMAEARETPGERLRKQAETRAEEDRKRREALFGGGLFG</sequence>
<dbReference type="AlphaFoldDB" id="A0A1N6IEH2"/>
<feature type="compositionally biased region" description="Basic and acidic residues" evidence="1">
    <location>
        <begin position="161"/>
        <end position="185"/>
    </location>
</feature>
<evidence type="ECO:0000313" key="3">
    <source>
        <dbReference type="Proteomes" id="UP000184932"/>
    </source>
</evidence>
<reference evidence="3" key="1">
    <citation type="submission" date="2016-11" db="EMBL/GenBank/DDBJ databases">
        <authorList>
            <person name="Varghese N."/>
            <person name="Submissions S."/>
        </authorList>
    </citation>
    <scope>NUCLEOTIDE SEQUENCE [LARGE SCALE GENOMIC DNA]</scope>
    <source>
        <strain evidence="3">DSM 29440</strain>
    </source>
</reference>
<evidence type="ECO:0000256" key="1">
    <source>
        <dbReference type="SAM" id="MobiDB-lite"/>
    </source>
</evidence>
<organism evidence="2 3">
    <name type="scientific">Vannielia litorea</name>
    <dbReference type="NCBI Taxonomy" id="1217970"/>
    <lineage>
        <taxon>Bacteria</taxon>
        <taxon>Pseudomonadati</taxon>
        <taxon>Pseudomonadota</taxon>
        <taxon>Alphaproteobacteria</taxon>
        <taxon>Rhodobacterales</taxon>
        <taxon>Paracoccaceae</taxon>
        <taxon>Vannielia</taxon>
    </lineage>
</organism>
<accession>A0A1N6IEH2</accession>
<dbReference type="EMBL" id="FSRL01000002">
    <property type="protein sequence ID" value="SIO30413.1"/>
    <property type="molecule type" value="Genomic_DNA"/>
</dbReference>
<gene>
    <name evidence="2" type="ORF">SAMN05444002_3773</name>
</gene>
<keyword evidence="3" id="KW-1185">Reference proteome</keyword>
<proteinExistence type="predicted"/>
<dbReference type="RefSeq" id="WP_139301356.1">
    <property type="nucleotide sequence ID" value="NZ_FSRL01000002.1"/>
</dbReference>
<name>A0A1N6IEH2_9RHOB</name>
<feature type="region of interest" description="Disordered" evidence="1">
    <location>
        <begin position="161"/>
        <end position="193"/>
    </location>
</feature>
<dbReference type="OrthoDB" id="5410551at2"/>
<evidence type="ECO:0000313" key="2">
    <source>
        <dbReference type="EMBL" id="SIO30413.1"/>
    </source>
</evidence>
<protein>
    <submittedName>
        <fullName evidence="2">Uncharacterized protein</fullName>
    </submittedName>
</protein>